<feature type="region of interest" description="Disordered" evidence="1">
    <location>
        <begin position="1313"/>
        <end position="1416"/>
    </location>
</feature>
<feature type="compositionally biased region" description="Polar residues" evidence="1">
    <location>
        <begin position="1700"/>
        <end position="1709"/>
    </location>
</feature>
<feature type="region of interest" description="Disordered" evidence="1">
    <location>
        <begin position="1839"/>
        <end position="1882"/>
    </location>
</feature>
<dbReference type="STRING" id="102285.A0A0R3TKY6"/>
<feature type="compositionally biased region" description="Low complexity" evidence="1">
    <location>
        <begin position="1328"/>
        <end position="1359"/>
    </location>
</feature>
<dbReference type="InterPro" id="IPR039867">
    <property type="entry name" value="Furry/Tao3/Mor2"/>
</dbReference>
<protein>
    <submittedName>
        <fullName evidence="4">MOR2-PAG1_N domain-containing protein</fullName>
    </submittedName>
</protein>
<dbReference type="GO" id="GO:0030427">
    <property type="term" value="C:site of polarized growth"/>
    <property type="evidence" value="ECO:0007669"/>
    <property type="project" value="TreeGrafter"/>
</dbReference>
<proteinExistence type="predicted"/>
<feature type="compositionally biased region" description="Acidic residues" evidence="1">
    <location>
        <begin position="1672"/>
        <end position="1689"/>
    </location>
</feature>
<feature type="region of interest" description="Disordered" evidence="1">
    <location>
        <begin position="1759"/>
        <end position="1779"/>
    </location>
</feature>
<evidence type="ECO:0000313" key="4">
    <source>
        <dbReference type="WBParaSite" id="HNAJ_0000787001-mRNA-1"/>
    </source>
</evidence>
<feature type="compositionally biased region" description="Basic residues" evidence="1">
    <location>
        <begin position="1842"/>
        <end position="1852"/>
    </location>
</feature>
<dbReference type="InterPro" id="IPR016024">
    <property type="entry name" value="ARM-type_fold"/>
</dbReference>
<dbReference type="GO" id="GO:0031175">
    <property type="term" value="P:neuron projection development"/>
    <property type="evidence" value="ECO:0007669"/>
    <property type="project" value="TreeGrafter"/>
</dbReference>
<dbReference type="GO" id="GO:0000902">
    <property type="term" value="P:cell morphogenesis"/>
    <property type="evidence" value="ECO:0007669"/>
    <property type="project" value="InterPro"/>
</dbReference>
<feature type="compositionally biased region" description="Polar residues" evidence="1">
    <location>
        <begin position="246"/>
        <end position="262"/>
    </location>
</feature>
<dbReference type="WBParaSite" id="HNAJ_0000787001-mRNA-1">
    <property type="protein sequence ID" value="HNAJ_0000787001-mRNA-1"/>
    <property type="gene ID" value="HNAJ_0000787001"/>
</dbReference>
<dbReference type="EMBL" id="UZAE01012144">
    <property type="protein sequence ID" value="VDO03726.1"/>
    <property type="molecule type" value="Genomic_DNA"/>
</dbReference>
<organism evidence="4">
    <name type="scientific">Rodentolepis nana</name>
    <name type="common">Dwarf tapeworm</name>
    <name type="synonym">Hymenolepis nana</name>
    <dbReference type="NCBI Taxonomy" id="102285"/>
    <lineage>
        <taxon>Eukaryota</taxon>
        <taxon>Metazoa</taxon>
        <taxon>Spiralia</taxon>
        <taxon>Lophotrochozoa</taxon>
        <taxon>Platyhelminthes</taxon>
        <taxon>Cestoda</taxon>
        <taxon>Eucestoda</taxon>
        <taxon>Cyclophyllidea</taxon>
        <taxon>Hymenolepididae</taxon>
        <taxon>Rodentolepis</taxon>
    </lineage>
</organism>
<name>A0A0R3TKY6_RODNA</name>
<keyword evidence="3" id="KW-1185">Reference proteome</keyword>
<dbReference type="OrthoDB" id="6287725at2759"/>
<gene>
    <name evidence="2" type="ORF">HNAJ_LOCUS7866</name>
</gene>
<feature type="compositionally biased region" description="Polar residues" evidence="1">
    <location>
        <begin position="1661"/>
        <end position="1670"/>
    </location>
</feature>
<dbReference type="SUPFAM" id="SSF48371">
    <property type="entry name" value="ARM repeat"/>
    <property type="match status" value="1"/>
</dbReference>
<evidence type="ECO:0000313" key="3">
    <source>
        <dbReference type="Proteomes" id="UP000278807"/>
    </source>
</evidence>
<feature type="compositionally biased region" description="Basic residues" evidence="1">
    <location>
        <begin position="1381"/>
        <end position="1399"/>
    </location>
</feature>
<dbReference type="PANTHER" id="PTHR12295">
    <property type="entry name" value="FURRY-RELATED"/>
    <property type="match status" value="1"/>
</dbReference>
<feature type="compositionally biased region" description="Polar residues" evidence="1">
    <location>
        <begin position="631"/>
        <end position="668"/>
    </location>
</feature>
<evidence type="ECO:0000313" key="2">
    <source>
        <dbReference type="EMBL" id="VDO03726.1"/>
    </source>
</evidence>
<evidence type="ECO:0000256" key="1">
    <source>
        <dbReference type="SAM" id="MobiDB-lite"/>
    </source>
</evidence>
<reference evidence="4" key="1">
    <citation type="submission" date="2016-04" db="UniProtKB">
        <authorList>
            <consortium name="WormBaseParasite"/>
        </authorList>
    </citation>
    <scope>IDENTIFICATION</scope>
</reference>
<feature type="compositionally biased region" description="Low complexity" evidence="1">
    <location>
        <begin position="669"/>
        <end position="720"/>
    </location>
</feature>
<sequence length="2056" mass="225254">MSRTELIELLARVSLNVDEEIRMMAQQTMVNLIIESPAYRQRTIQAFIQFTQKYVPDTFPYQLDSCLKTLHTLLVNWKIALQRDAAVTTSLSEKSALVEAEGFALVMLCQCRPLARRLAVHILRESRAILRLIDQAAAQQQQGVGTETSHGESPQNIATSISAAASASNVAVIDILDNLAPAILERVLPILPQNERHELSSLQTVDFKSLAERSNPVWLCGIRQPSTWNHKPLLGSNNFSTPVAVTTADHSSSGNKVASSTMKHGGFDAASPSRTTRKSAQQLSTLRPSTFSQCLLTPYLLQPQLERTQLTDVWATALSVALSTSSALSQHPALFYAWNTVFHRMSQVFTLIDPSAQAAENRASSLLRSTSKKAPPTERDVLVPLWHNYVTLACCIAPSSTGVCIVDRKRPTYDTEGAASAIRRRNLHHISNPSTGSADIALLPSHEKAATQSDPKTPVQVQNPRQHQHLVNSKLFISAKEKARDLVKLIIPLLRCCDHPELRESVICGLSRIQPAAFRDVLEDLHPILRESIDLKQKNVQRRRRKDTLRSSLIRLLALMAQNATELTILLVFDFSEAGITTTQGTLLPTLIEFIEGTRVYFESLNEPSAMVVTMFGSSAGVGSITTVNHSSSNANDIPGGSSINPPTVGQNMNSPTGPSQSNVGTMNSATVSSGASMAGVSGSGAVSSTSGAQNPTANSASGPTSATAATSTAPAHAPSGVDPVLLTEMRLYFCVFVRDLIRHLPKERRQKLIPPTVRRNLVLLISRWSGFYEHIFNARDVKWAQPPWTDDSSSSLAQDAKQSSSIRSASVGASVGSLPSPPGMDQVISGDLVLSISGVHLESTPQAPFISASFLDASIWLELLWYANQSIAALICCGSIYEHVAIFSNPRIVETTEVASNATASSSHQLAGSSANLGGNQMLSNLSANLPNSATQPNSVPTTLLSNDDDVTAPTTQVVSTVSIATTNPSTVNASRGHPIPGYIFHWLKGLLLCRDAKLSISPWLWGLPVVNFGICSTALKGPHGKTGVRSIRLEDSLRSIVIAAAAGRRLDSLFRQLGEETFYILLDMNPDLPGLLELLIDQCYSGSLNVIQAFFVIIAQRFIKNPRMNCDRFTMLTLAMVFCEHPVPVIREHATFLLQTLYYRFFLLPSRELHQRMHSDCQKTVESVNEESRDSGDQTEFCLSALADELLWREIGHWKPCDVLRQFCAQHPTCTLPMISEICRRLATASKEVRCRLISLLHYWAINIELVDLFSRNYKSDGFMDFFHQHRNNPQLASASLLEKVELSNPVSAINAESESELEIDDRMEKTQNGVGGDEEEIIKCPSGPSGSESSSSSTSLSSSSESSHNSSISSDIDSSDCDGPVLINNMASSASASRKPRAGRRQHQDNRRRRLQQGRTSDQFLKPDQDGEKQKEAANELWASVPLTLRRSGWGCLEATEMVLNNFFYLTIRFANEPNESVVLGDLWVLMIRYRPSNLRYILRYLIVAASLAPATLCSHVNRVVSFLSNEDPSEVVEILMTELQTIDGAGLVIEPSPLPPFFHISLISQTNLTEPSSDQIGDPDENASRRILENESCLGQQTGSSIRPLSTISATGGDLQVIPIKPGVDSSPAQPISTSANTSAISRLTNRFASSASAMGRRALRTALHPGSGGGRQSKNSMNLDQEQPPELDIDSLDGEGEEESGNLRQAADTMPTPQSHSTPSADALVTARSQTLPYTAASRERYSKQTIVGLDNQVVLSNRPSRFRKILSRRRTGGGGRRNPFRSIFGGGGGGGGSGSIVGGALNGSIKTSSELVQNISEETKLYTTSLPPNLASLQPLPLPLHSHSISHLNDFRKKRGGRRRRSSSASGRNHQHESRRHRRRRRRRNNTNEGGVMEDVADQHVKVAFYETSLMLQQPLPMPKDGSVYYAPMRNWLTEPFVSNGSLVYSGMWSPTGARSPLVLLLVGEILKSHNKNRVTWRKHMPLLLLCLFLGLDHCRPLVQEESKQLLVNMLRVICPRIDLLQILSLQLEIDSQWIARAVAGFSTHVPQLFLILDDGPSVVRNRRDF</sequence>
<feature type="region of interest" description="Disordered" evidence="1">
    <location>
        <begin position="246"/>
        <end position="276"/>
    </location>
</feature>
<feature type="compositionally biased region" description="Basic residues" evidence="1">
    <location>
        <begin position="1863"/>
        <end position="1875"/>
    </location>
</feature>
<dbReference type="GO" id="GO:0005938">
    <property type="term" value="C:cell cortex"/>
    <property type="evidence" value="ECO:0007669"/>
    <property type="project" value="TreeGrafter"/>
</dbReference>
<dbReference type="Proteomes" id="UP000278807">
    <property type="component" value="Unassembled WGS sequence"/>
</dbReference>
<feature type="region of interest" description="Disordered" evidence="1">
    <location>
        <begin position="631"/>
        <end position="720"/>
    </location>
</feature>
<reference evidence="2 3" key="2">
    <citation type="submission" date="2018-11" db="EMBL/GenBank/DDBJ databases">
        <authorList>
            <consortium name="Pathogen Informatics"/>
        </authorList>
    </citation>
    <scope>NUCLEOTIDE SEQUENCE [LARGE SCALE GENOMIC DNA]</scope>
</reference>
<accession>A0A0R3TKY6</accession>
<feature type="region of interest" description="Disordered" evidence="1">
    <location>
        <begin position="1650"/>
        <end position="1711"/>
    </location>
</feature>
<dbReference type="PANTHER" id="PTHR12295:SF30">
    <property type="entry name" value="PROTEIN FURRY"/>
    <property type="match status" value="1"/>
</dbReference>